<name>A0ABV9QBL2_9BURK</name>
<sequence>MNRKTWIRCAAAAIPLLAAGTASAQSSVQVYGFVDTGVEYLNRVADKGSVTRMPTVTAGIMPSRIGFRGTEDLGADLKAVFVMEMGLTLKDGGLQQSGRAFGRQTYLGLSGNWGTLTFGRQYTMGLYALMGSDLMGPAVFGLGSLNAYIPNQRLDSAIAYRGKFGDLDVGAVYSTGRDGRPPSNCAGEDGSSSCDAYSAMVKYDNKRWGVTLAHDRLKGATGSAFFGQPSGLTIADGSRDDHTYLTGYAMLGETRVGAGVIHRQLRAANDNYRSDQYYVGVSQRITPTVVVDATYTHLKSNRDNANAQLLSARASYNFSKRTKVYGLMGYVHNGAAVGYSVSGGTAAAASPGLGKSQTGLMVGIAHSF</sequence>
<feature type="signal peptide" evidence="11">
    <location>
        <begin position="1"/>
        <end position="24"/>
    </location>
</feature>
<evidence type="ECO:0000256" key="11">
    <source>
        <dbReference type="SAM" id="SignalP"/>
    </source>
</evidence>
<dbReference type="InterPro" id="IPR002299">
    <property type="entry name" value="Porin_Neis"/>
</dbReference>
<accession>A0ABV9QBL2</accession>
<evidence type="ECO:0000256" key="10">
    <source>
        <dbReference type="ARBA" id="ARBA00023237"/>
    </source>
</evidence>
<dbReference type="SUPFAM" id="SSF56935">
    <property type="entry name" value="Porins"/>
    <property type="match status" value="1"/>
</dbReference>
<comment type="caution">
    <text evidence="13">The sequence shown here is derived from an EMBL/GenBank/DDBJ whole genome shotgun (WGS) entry which is preliminary data.</text>
</comment>
<keyword evidence="8" id="KW-0626">Porin</keyword>
<organism evidence="13 14">
    <name type="scientific">Giesbergeria sinuosa</name>
    <dbReference type="NCBI Taxonomy" id="80883"/>
    <lineage>
        <taxon>Bacteria</taxon>
        <taxon>Pseudomonadati</taxon>
        <taxon>Pseudomonadota</taxon>
        <taxon>Betaproteobacteria</taxon>
        <taxon>Burkholderiales</taxon>
        <taxon>Comamonadaceae</taxon>
        <taxon>Giesbergeria</taxon>
    </lineage>
</organism>
<dbReference type="PANTHER" id="PTHR34501:SF9">
    <property type="entry name" value="MAJOR OUTER MEMBRANE PROTEIN P.IA"/>
    <property type="match status" value="1"/>
</dbReference>
<evidence type="ECO:0000256" key="8">
    <source>
        <dbReference type="ARBA" id="ARBA00023114"/>
    </source>
</evidence>
<comment type="subunit">
    <text evidence="2">Homotrimer.</text>
</comment>
<dbReference type="CDD" id="cd00342">
    <property type="entry name" value="gram_neg_porins"/>
    <property type="match status" value="1"/>
</dbReference>
<dbReference type="Pfam" id="PF13609">
    <property type="entry name" value="Porin_4"/>
    <property type="match status" value="1"/>
</dbReference>
<dbReference type="InterPro" id="IPR050298">
    <property type="entry name" value="Gram-neg_bact_OMP"/>
</dbReference>
<keyword evidence="9" id="KW-0472">Membrane</keyword>
<evidence type="ECO:0000259" key="12">
    <source>
        <dbReference type="Pfam" id="PF13609"/>
    </source>
</evidence>
<gene>
    <name evidence="13" type="ORF">ACFO6X_04520</name>
</gene>
<dbReference type="InterPro" id="IPR023614">
    <property type="entry name" value="Porin_dom_sf"/>
</dbReference>
<keyword evidence="14" id="KW-1185">Reference proteome</keyword>
<evidence type="ECO:0000256" key="6">
    <source>
        <dbReference type="ARBA" id="ARBA00022729"/>
    </source>
</evidence>
<feature type="chain" id="PRO_5046518173" evidence="11">
    <location>
        <begin position="25"/>
        <end position="368"/>
    </location>
</feature>
<keyword evidence="3" id="KW-0813">Transport</keyword>
<evidence type="ECO:0000313" key="14">
    <source>
        <dbReference type="Proteomes" id="UP001596001"/>
    </source>
</evidence>
<dbReference type="EMBL" id="JBHSHJ010000002">
    <property type="protein sequence ID" value="MFC4788249.1"/>
    <property type="molecule type" value="Genomic_DNA"/>
</dbReference>
<evidence type="ECO:0000256" key="4">
    <source>
        <dbReference type="ARBA" id="ARBA00022452"/>
    </source>
</evidence>
<evidence type="ECO:0000256" key="1">
    <source>
        <dbReference type="ARBA" id="ARBA00004571"/>
    </source>
</evidence>
<reference evidence="14" key="1">
    <citation type="journal article" date="2019" name="Int. J. Syst. Evol. Microbiol.">
        <title>The Global Catalogue of Microorganisms (GCM) 10K type strain sequencing project: providing services to taxonomists for standard genome sequencing and annotation.</title>
        <authorList>
            <consortium name="The Broad Institute Genomics Platform"/>
            <consortium name="The Broad Institute Genome Sequencing Center for Infectious Disease"/>
            <person name="Wu L."/>
            <person name="Ma J."/>
        </authorList>
    </citation>
    <scope>NUCLEOTIDE SEQUENCE [LARGE SCALE GENOMIC DNA]</scope>
    <source>
        <strain evidence="14">CCUG 49452</strain>
    </source>
</reference>
<keyword evidence="10" id="KW-0998">Cell outer membrane</keyword>
<dbReference type="Proteomes" id="UP001596001">
    <property type="component" value="Unassembled WGS sequence"/>
</dbReference>
<evidence type="ECO:0000256" key="5">
    <source>
        <dbReference type="ARBA" id="ARBA00022692"/>
    </source>
</evidence>
<comment type="subcellular location">
    <subcellularLocation>
        <location evidence="1">Cell outer membrane</location>
        <topology evidence="1">Multi-pass membrane protein</topology>
    </subcellularLocation>
</comment>
<dbReference type="PANTHER" id="PTHR34501">
    <property type="entry name" value="PROTEIN YDDL-RELATED"/>
    <property type="match status" value="1"/>
</dbReference>
<evidence type="ECO:0000313" key="13">
    <source>
        <dbReference type="EMBL" id="MFC4788249.1"/>
    </source>
</evidence>
<keyword evidence="6 11" id="KW-0732">Signal</keyword>
<dbReference type="RefSeq" id="WP_382430468.1">
    <property type="nucleotide sequence ID" value="NZ_JBHSHJ010000002.1"/>
</dbReference>
<dbReference type="PRINTS" id="PR00182">
    <property type="entry name" value="ECOLNEIPORIN"/>
</dbReference>
<evidence type="ECO:0000256" key="7">
    <source>
        <dbReference type="ARBA" id="ARBA00023065"/>
    </source>
</evidence>
<dbReference type="PRINTS" id="PR00184">
    <property type="entry name" value="NEISSPPORIN"/>
</dbReference>
<proteinExistence type="predicted"/>
<evidence type="ECO:0000256" key="2">
    <source>
        <dbReference type="ARBA" id="ARBA00011233"/>
    </source>
</evidence>
<keyword evidence="7" id="KW-0406">Ion transport</keyword>
<keyword evidence="4" id="KW-1134">Transmembrane beta strand</keyword>
<feature type="domain" description="Porin" evidence="12">
    <location>
        <begin position="11"/>
        <end position="334"/>
    </location>
</feature>
<dbReference type="InterPro" id="IPR033900">
    <property type="entry name" value="Gram_neg_porin_domain"/>
</dbReference>
<evidence type="ECO:0000256" key="9">
    <source>
        <dbReference type="ARBA" id="ARBA00023136"/>
    </source>
</evidence>
<protein>
    <submittedName>
        <fullName evidence="13">Porin</fullName>
    </submittedName>
</protein>
<evidence type="ECO:0000256" key="3">
    <source>
        <dbReference type="ARBA" id="ARBA00022448"/>
    </source>
</evidence>
<keyword evidence="5" id="KW-0812">Transmembrane</keyword>
<dbReference type="InterPro" id="IPR001702">
    <property type="entry name" value="Porin_Gram-ve"/>
</dbReference>
<dbReference type="Gene3D" id="2.40.160.10">
    <property type="entry name" value="Porin"/>
    <property type="match status" value="1"/>
</dbReference>